<evidence type="ECO:0000256" key="2">
    <source>
        <dbReference type="ARBA" id="ARBA00022679"/>
    </source>
</evidence>
<organism evidence="4 5">
    <name type="scientific">Arcanobacterium hippocoleae</name>
    <dbReference type="NCBI Taxonomy" id="149017"/>
    <lineage>
        <taxon>Bacteria</taxon>
        <taxon>Bacillati</taxon>
        <taxon>Actinomycetota</taxon>
        <taxon>Actinomycetes</taxon>
        <taxon>Actinomycetales</taxon>
        <taxon>Actinomycetaceae</taxon>
        <taxon>Arcanobacterium</taxon>
    </lineage>
</organism>
<dbReference type="InterPro" id="IPR029028">
    <property type="entry name" value="Alpha/beta_knot_MTases"/>
</dbReference>
<dbReference type="PANTHER" id="PTHR43191">
    <property type="entry name" value="RRNA METHYLTRANSFERASE 3"/>
    <property type="match status" value="1"/>
</dbReference>
<dbReference type="Pfam" id="PF00588">
    <property type="entry name" value="SpoU_methylase"/>
    <property type="match status" value="1"/>
</dbReference>
<dbReference type="EMBL" id="JAVDUJ010000001">
    <property type="protein sequence ID" value="MDR6939713.1"/>
    <property type="molecule type" value="Genomic_DNA"/>
</dbReference>
<dbReference type="InterPro" id="IPR051259">
    <property type="entry name" value="rRNA_Methyltransferase"/>
</dbReference>
<evidence type="ECO:0000313" key="5">
    <source>
        <dbReference type="Proteomes" id="UP001266099"/>
    </source>
</evidence>
<evidence type="ECO:0000256" key="1">
    <source>
        <dbReference type="ARBA" id="ARBA00022603"/>
    </source>
</evidence>
<comment type="caution">
    <text evidence="4">The sequence shown here is derived from an EMBL/GenBank/DDBJ whole genome shotgun (WGS) entry which is preliminary data.</text>
</comment>
<sequence>MEDGKQRRQELPSLEIPYEKLKLGERKSKKTVLDQNSPDYQTQIDGVGPWEGEFPDDPRLDLQLLREGDHRNVVDKYRYWSIEAIREDLAKTRSELQIAIENLEHDLNIGSIVRTGNAFNVSGVHIVGRNKWNRRGTVMTDRYMEVYSHPDPNHLAAWARDNNYVLVAVDNLPGSTQLEKTELPKRCLLVFGQESNGLTPHLLEQCDKAVYIPQFGSTRSMNVAAAAAIAMHWWVAQYRV</sequence>
<dbReference type="InterPro" id="IPR001537">
    <property type="entry name" value="SpoU_MeTrfase"/>
</dbReference>
<protein>
    <submittedName>
        <fullName evidence="4">tRNA G18 (Ribose-2'-O)-methylase SpoU</fullName>
    </submittedName>
</protein>
<accession>A0ABU1T2V8</accession>
<feature type="domain" description="tRNA/rRNA methyltransferase SpoU type" evidence="3">
    <location>
        <begin position="96"/>
        <end position="232"/>
    </location>
</feature>
<dbReference type="Proteomes" id="UP001266099">
    <property type="component" value="Unassembled WGS sequence"/>
</dbReference>
<keyword evidence="1" id="KW-0489">Methyltransferase</keyword>
<reference evidence="4 5" key="1">
    <citation type="submission" date="2023-07" db="EMBL/GenBank/DDBJ databases">
        <title>Sequencing the genomes of 1000 actinobacteria strains.</title>
        <authorList>
            <person name="Klenk H.-P."/>
        </authorList>
    </citation>
    <scope>NUCLEOTIDE SEQUENCE [LARGE SCALE GENOMIC DNA]</scope>
    <source>
        <strain evidence="4 5">DSM 15539</strain>
    </source>
</reference>
<keyword evidence="2" id="KW-0808">Transferase</keyword>
<dbReference type="SUPFAM" id="SSF75217">
    <property type="entry name" value="alpha/beta knot"/>
    <property type="match status" value="1"/>
</dbReference>
<gene>
    <name evidence="4" type="ORF">J2S36_001256</name>
</gene>
<name>A0ABU1T2V8_9ACTO</name>
<keyword evidence="5" id="KW-1185">Reference proteome</keyword>
<dbReference type="Gene3D" id="3.40.1280.10">
    <property type="match status" value="1"/>
</dbReference>
<dbReference type="RefSeq" id="WP_309956611.1">
    <property type="nucleotide sequence ID" value="NZ_CP136414.1"/>
</dbReference>
<proteinExistence type="predicted"/>
<dbReference type="PANTHER" id="PTHR43191:SF2">
    <property type="entry name" value="RRNA METHYLTRANSFERASE 3, MITOCHONDRIAL"/>
    <property type="match status" value="1"/>
</dbReference>
<evidence type="ECO:0000259" key="3">
    <source>
        <dbReference type="Pfam" id="PF00588"/>
    </source>
</evidence>
<dbReference type="InterPro" id="IPR029026">
    <property type="entry name" value="tRNA_m1G_MTases_N"/>
</dbReference>
<evidence type="ECO:0000313" key="4">
    <source>
        <dbReference type="EMBL" id="MDR6939713.1"/>
    </source>
</evidence>